<dbReference type="EMBL" id="QRBI01000113">
    <property type="protein sequence ID" value="RMC09663.1"/>
    <property type="molecule type" value="Genomic_DNA"/>
</dbReference>
<evidence type="ECO:0000313" key="2">
    <source>
        <dbReference type="EMBL" id="RMC09663.1"/>
    </source>
</evidence>
<dbReference type="OrthoDB" id="9219298at2759"/>
<evidence type="ECO:0000313" key="3">
    <source>
        <dbReference type="Proteomes" id="UP000269221"/>
    </source>
</evidence>
<feature type="compositionally biased region" description="Basic and acidic residues" evidence="1">
    <location>
        <begin position="1"/>
        <end position="10"/>
    </location>
</feature>
<reference evidence="2 3" key="1">
    <citation type="submission" date="2018-07" db="EMBL/GenBank/DDBJ databases">
        <title>A high quality draft genome assembly of the barn swallow (H. rustica rustica).</title>
        <authorList>
            <person name="Formenti G."/>
            <person name="Chiara M."/>
            <person name="Poveda L."/>
            <person name="Francoijs K.-J."/>
            <person name="Bonisoli-Alquati A."/>
            <person name="Canova L."/>
            <person name="Gianfranceschi L."/>
            <person name="Horner D.S."/>
            <person name="Saino N."/>
        </authorList>
    </citation>
    <scope>NUCLEOTIDE SEQUENCE [LARGE SCALE GENOMIC DNA]</scope>
    <source>
        <strain evidence="2">Chelidonia</strain>
        <tissue evidence="2">Blood</tissue>
    </source>
</reference>
<comment type="caution">
    <text evidence="2">The sequence shown here is derived from an EMBL/GenBank/DDBJ whole genome shotgun (WGS) entry which is preliminary data.</text>
</comment>
<feature type="compositionally biased region" description="Basic and acidic residues" evidence="1">
    <location>
        <begin position="30"/>
        <end position="50"/>
    </location>
</feature>
<protein>
    <submittedName>
        <fullName evidence="2">Uncharacterized protein</fullName>
    </submittedName>
</protein>
<accession>A0A3M0K8Y6</accession>
<keyword evidence="3" id="KW-1185">Reference proteome</keyword>
<organism evidence="2 3">
    <name type="scientific">Hirundo rustica rustica</name>
    <dbReference type="NCBI Taxonomy" id="333673"/>
    <lineage>
        <taxon>Eukaryota</taxon>
        <taxon>Metazoa</taxon>
        <taxon>Chordata</taxon>
        <taxon>Craniata</taxon>
        <taxon>Vertebrata</taxon>
        <taxon>Euteleostomi</taxon>
        <taxon>Archelosauria</taxon>
        <taxon>Archosauria</taxon>
        <taxon>Dinosauria</taxon>
        <taxon>Saurischia</taxon>
        <taxon>Theropoda</taxon>
        <taxon>Coelurosauria</taxon>
        <taxon>Aves</taxon>
        <taxon>Neognathae</taxon>
        <taxon>Neoaves</taxon>
        <taxon>Telluraves</taxon>
        <taxon>Australaves</taxon>
        <taxon>Passeriformes</taxon>
        <taxon>Sylvioidea</taxon>
        <taxon>Hirundinidae</taxon>
        <taxon>Hirundo</taxon>
    </lineage>
</organism>
<sequence length="152" mass="16483">MPASFRRDPLMAKAKPISDGSTTSGITYLSREKKPVQQQLHPERGVRLCERNNSADVKVSGEGGERGASGARAEIPLQPMVQDHGEAAVSLQPWEVNGGAEIHLQLVEETHTGAGRCLKESVSLCEACAGAGSLQDLWREEPTLEHICWQDL</sequence>
<dbReference type="Proteomes" id="UP000269221">
    <property type="component" value="Unassembled WGS sequence"/>
</dbReference>
<evidence type="ECO:0000256" key="1">
    <source>
        <dbReference type="SAM" id="MobiDB-lite"/>
    </source>
</evidence>
<feature type="region of interest" description="Disordered" evidence="1">
    <location>
        <begin position="1"/>
        <end position="72"/>
    </location>
</feature>
<dbReference type="AlphaFoldDB" id="A0A3M0K8Y6"/>
<gene>
    <name evidence="2" type="ORF">DUI87_13449</name>
</gene>
<name>A0A3M0K8Y6_HIRRU</name>
<proteinExistence type="predicted"/>